<gene>
    <name evidence="1" type="ORF">AB3G39_15775</name>
</gene>
<evidence type="ECO:0000313" key="1">
    <source>
        <dbReference type="EMBL" id="XDU98606.1"/>
    </source>
</evidence>
<proteinExistence type="predicted"/>
<protein>
    <submittedName>
        <fullName evidence="1">Uncharacterized protein</fullName>
    </submittedName>
</protein>
<name>A0AB39WDT1_9FLAO</name>
<sequence length="51" mass="5957">MIEDLTSITSILEPGKICAFFQIKINFKITDEYWLTDVGMESILTKKRHTH</sequence>
<organism evidence="1">
    <name type="scientific">Flavobacterium sp. WC2416</name>
    <dbReference type="NCBI Taxonomy" id="3234141"/>
    <lineage>
        <taxon>Bacteria</taxon>
        <taxon>Pseudomonadati</taxon>
        <taxon>Bacteroidota</taxon>
        <taxon>Flavobacteriia</taxon>
        <taxon>Flavobacteriales</taxon>
        <taxon>Flavobacteriaceae</taxon>
        <taxon>Flavobacterium</taxon>
    </lineage>
</organism>
<dbReference type="AlphaFoldDB" id="A0AB39WDT1"/>
<accession>A0AB39WDT1</accession>
<dbReference type="RefSeq" id="WP_369769578.1">
    <property type="nucleotide sequence ID" value="NZ_CP165626.1"/>
</dbReference>
<reference evidence="1" key="1">
    <citation type="submission" date="2024-07" db="EMBL/GenBank/DDBJ databases">
        <authorList>
            <person name="Biller S.J."/>
        </authorList>
    </citation>
    <scope>NUCLEOTIDE SEQUENCE</scope>
    <source>
        <strain evidence="1">WC2416</strain>
    </source>
</reference>
<dbReference type="EMBL" id="CP165626">
    <property type="protein sequence ID" value="XDU98606.1"/>
    <property type="molecule type" value="Genomic_DNA"/>
</dbReference>